<dbReference type="AlphaFoldDB" id="A0A031JRP2"/>
<dbReference type="Gene3D" id="1.10.260.40">
    <property type="entry name" value="lambda repressor-like DNA-binding domains"/>
    <property type="match status" value="1"/>
</dbReference>
<dbReference type="NCBIfam" id="TIGR02607">
    <property type="entry name" value="antidote_HigA"/>
    <property type="match status" value="1"/>
</dbReference>
<dbReference type="GO" id="GO:0003677">
    <property type="term" value="F:DNA binding"/>
    <property type="evidence" value="ECO:0007669"/>
    <property type="project" value="UniProtKB-KW"/>
</dbReference>
<proteinExistence type="predicted"/>
<evidence type="ECO:0000313" key="4">
    <source>
        <dbReference type="Proteomes" id="UP000024329"/>
    </source>
</evidence>
<name>A0A031JRP2_9SPHN</name>
<gene>
    <name evidence="3" type="ORF">BV97_04007</name>
</gene>
<evidence type="ECO:0000256" key="2">
    <source>
        <dbReference type="SAM" id="MobiDB-lite"/>
    </source>
</evidence>
<dbReference type="InterPro" id="IPR013430">
    <property type="entry name" value="Toxin_antidote_HigA"/>
</dbReference>
<dbReference type="PANTHER" id="PTHR36924:SF1">
    <property type="entry name" value="ANTITOXIN HIGA-1"/>
    <property type="match status" value="1"/>
</dbReference>
<reference evidence="3 4" key="1">
    <citation type="submission" date="2014-03" db="EMBL/GenBank/DDBJ databases">
        <title>Whole genome sequence of Novosphingobium resinovorum KF1.</title>
        <authorList>
            <person name="Gan H.M."/>
            <person name="Gan H.Y."/>
            <person name="Chew T.H."/>
            <person name="Savka M.A."/>
        </authorList>
    </citation>
    <scope>NUCLEOTIDE SEQUENCE [LARGE SCALE GENOMIC DNA]</scope>
    <source>
        <strain evidence="3 4">KF1</strain>
    </source>
</reference>
<evidence type="ECO:0000256" key="1">
    <source>
        <dbReference type="ARBA" id="ARBA00023125"/>
    </source>
</evidence>
<feature type="compositionally biased region" description="Polar residues" evidence="2">
    <location>
        <begin position="1"/>
        <end position="12"/>
    </location>
</feature>
<dbReference type="PATRIC" id="fig|158500.4.peg.4078"/>
<evidence type="ECO:0000313" key="3">
    <source>
        <dbReference type="EMBL" id="EZP79569.1"/>
    </source>
</evidence>
<organism evidence="3 4">
    <name type="scientific">Novosphingobium resinovorum</name>
    <dbReference type="NCBI Taxonomy" id="158500"/>
    <lineage>
        <taxon>Bacteria</taxon>
        <taxon>Pseudomonadati</taxon>
        <taxon>Pseudomonadota</taxon>
        <taxon>Alphaproteobacteria</taxon>
        <taxon>Sphingomonadales</taxon>
        <taxon>Sphingomonadaceae</taxon>
        <taxon>Novosphingobium</taxon>
    </lineage>
</organism>
<dbReference type="SUPFAM" id="SSF47413">
    <property type="entry name" value="lambda repressor-like DNA-binding domains"/>
    <property type="match status" value="1"/>
</dbReference>
<dbReference type="PANTHER" id="PTHR36924">
    <property type="entry name" value="ANTITOXIN HIGA-1"/>
    <property type="match status" value="1"/>
</dbReference>
<protein>
    <submittedName>
        <fullName evidence="3">XRE family plasmid maintenance system antidote protein</fullName>
    </submittedName>
</protein>
<dbReference type="eggNOG" id="COG3093">
    <property type="taxonomic scope" value="Bacteria"/>
</dbReference>
<keyword evidence="1" id="KW-0238">DNA-binding</keyword>
<dbReference type="Proteomes" id="UP000024329">
    <property type="component" value="Unassembled WGS sequence"/>
</dbReference>
<comment type="caution">
    <text evidence="3">The sequence shown here is derived from an EMBL/GenBank/DDBJ whole genome shotgun (WGS) entry which is preliminary data.</text>
</comment>
<feature type="region of interest" description="Disordered" evidence="2">
    <location>
        <begin position="1"/>
        <end position="20"/>
    </location>
</feature>
<dbReference type="InterPro" id="IPR010982">
    <property type="entry name" value="Lambda_DNA-bd_dom_sf"/>
</dbReference>
<accession>A0A031JRP2</accession>
<dbReference type="EMBL" id="JFYZ01000024">
    <property type="protein sequence ID" value="EZP79569.1"/>
    <property type="molecule type" value="Genomic_DNA"/>
</dbReference>
<sequence length="110" mass="12482">MPTMSKSSITTDADTDWLPNPHAGEMLLTEFMEPLEIAAEDLAAAIEIQPARLDALIDGSTRIDGELDLRLTRYFRMSEGFFLRLQDQYELRAAKRRLDGELERITPRAA</sequence>